<organism evidence="5 6">
    <name type="scientific">Falseniella ignava</name>
    <dbReference type="NCBI Taxonomy" id="137730"/>
    <lineage>
        <taxon>Bacteria</taxon>
        <taxon>Bacillati</taxon>
        <taxon>Bacillota</taxon>
        <taxon>Bacilli</taxon>
        <taxon>Lactobacillales</taxon>
        <taxon>Aerococcaceae</taxon>
        <taxon>Falseniella</taxon>
    </lineage>
</organism>
<evidence type="ECO:0000313" key="6">
    <source>
        <dbReference type="Proteomes" id="UP000234384"/>
    </source>
</evidence>
<dbReference type="Proteomes" id="UP000234384">
    <property type="component" value="Unassembled WGS sequence"/>
</dbReference>
<dbReference type="PANTHER" id="PTHR30061">
    <property type="entry name" value="MALTOSE-BINDING PERIPLASMIC PROTEIN"/>
    <property type="match status" value="1"/>
</dbReference>
<dbReference type="GO" id="GO:0055052">
    <property type="term" value="C:ATP-binding cassette (ABC) transporter complex, substrate-binding subunit-containing"/>
    <property type="evidence" value="ECO:0007669"/>
    <property type="project" value="TreeGrafter"/>
</dbReference>
<evidence type="ECO:0000256" key="2">
    <source>
        <dbReference type="ARBA" id="ARBA00022448"/>
    </source>
</evidence>
<dbReference type="EMBL" id="PKHE01000002">
    <property type="protein sequence ID" value="PKY90486.1"/>
    <property type="molecule type" value="Genomic_DNA"/>
</dbReference>
<comment type="similarity">
    <text evidence="1">Belongs to the bacterial solute-binding protein 1 family.</text>
</comment>
<dbReference type="OrthoDB" id="9768630at2"/>
<gene>
    <name evidence="5" type="ORF">CYJ57_01075</name>
</gene>
<dbReference type="Gene3D" id="3.40.190.10">
    <property type="entry name" value="Periplasmic binding protein-like II"/>
    <property type="match status" value="1"/>
</dbReference>
<evidence type="ECO:0000313" key="5">
    <source>
        <dbReference type="EMBL" id="PKY90486.1"/>
    </source>
</evidence>
<accession>A0A2I1K4B3</accession>
<dbReference type="PANTHER" id="PTHR30061:SF50">
    <property type="entry name" value="MALTOSE_MALTODEXTRIN-BINDING PERIPLASMIC PROTEIN"/>
    <property type="match status" value="1"/>
</dbReference>
<dbReference type="GO" id="GO:0015768">
    <property type="term" value="P:maltose transport"/>
    <property type="evidence" value="ECO:0007669"/>
    <property type="project" value="TreeGrafter"/>
</dbReference>
<dbReference type="SUPFAM" id="SSF53850">
    <property type="entry name" value="Periplasmic binding protein-like II"/>
    <property type="match status" value="1"/>
</dbReference>
<dbReference type="RefSeq" id="WP_101953725.1">
    <property type="nucleotide sequence ID" value="NZ_PKHE01000002.1"/>
</dbReference>
<feature type="chain" id="PRO_5014128112" evidence="4">
    <location>
        <begin position="29"/>
        <end position="405"/>
    </location>
</feature>
<dbReference type="GO" id="GO:0042956">
    <property type="term" value="P:maltodextrin transmembrane transport"/>
    <property type="evidence" value="ECO:0007669"/>
    <property type="project" value="TreeGrafter"/>
</dbReference>
<evidence type="ECO:0000256" key="4">
    <source>
        <dbReference type="SAM" id="SignalP"/>
    </source>
</evidence>
<protein>
    <submittedName>
        <fullName evidence="5">Sugar ABC transporter substrate-binding protein</fullName>
    </submittedName>
</protein>
<sequence length="405" mass="45978">MKKIMLKLVAAVMLLSVFVPSLFTAVHAEEEAEQTVSILVPGYDTGYLREELDAGIKAFEEAEGIKVEVIPVGWDELNSRIVQLVNGGQAPDIMLIGTRSLRQFRDEGIIRDLDEFITPEFVEPRVESVYHTATIDGKQYGIPMAFSSRALIYRTDLIETPPTNWDELLEVAEKVKEEHDIYGFYLPIDGPGTSIELMNFFYQNDGFPVSESGEFQLNTPEIVETAEYLKQFVDKDLVPSPLESERNDQIKMFVNGDLAMFVTGPWDQEALEEHKEEYPYAVAPLPEGKHPGVNIATDSYVITQGAKNPEGAWKFIEFMGQEEFQRPVSEAFNWFPILKAEESDERFQTDFMKPFLETIAFGYPDPHTPNWDEFNRAFVQALQETLLGEKDGQTAFDEAQKEVAE</sequence>
<keyword evidence="2" id="KW-0813">Transport</keyword>
<reference evidence="5 6" key="1">
    <citation type="submission" date="2017-12" db="EMBL/GenBank/DDBJ databases">
        <title>Phylogenetic diversity of female urinary microbiome.</title>
        <authorList>
            <person name="Thomas-White K."/>
            <person name="Wolfe A.J."/>
        </authorList>
    </citation>
    <scope>NUCLEOTIDE SEQUENCE [LARGE SCALE GENOMIC DNA]</scope>
    <source>
        <strain evidence="5 6">UMB0898</strain>
    </source>
</reference>
<comment type="caution">
    <text evidence="5">The sequence shown here is derived from an EMBL/GenBank/DDBJ whole genome shotgun (WGS) entry which is preliminary data.</text>
</comment>
<name>A0A2I1K4B3_9LACT</name>
<evidence type="ECO:0000256" key="3">
    <source>
        <dbReference type="ARBA" id="ARBA00022729"/>
    </source>
</evidence>
<feature type="signal peptide" evidence="4">
    <location>
        <begin position="1"/>
        <end position="28"/>
    </location>
</feature>
<dbReference type="Pfam" id="PF13416">
    <property type="entry name" value="SBP_bac_8"/>
    <property type="match status" value="1"/>
</dbReference>
<dbReference type="InterPro" id="IPR006059">
    <property type="entry name" value="SBP"/>
</dbReference>
<dbReference type="AlphaFoldDB" id="A0A2I1K4B3"/>
<proteinExistence type="inferred from homology"/>
<evidence type="ECO:0000256" key="1">
    <source>
        <dbReference type="ARBA" id="ARBA00008520"/>
    </source>
</evidence>
<keyword evidence="3 4" id="KW-0732">Signal</keyword>
<dbReference type="CDD" id="cd13585">
    <property type="entry name" value="PBP2_TMBP_like"/>
    <property type="match status" value="1"/>
</dbReference>
<dbReference type="GO" id="GO:1901982">
    <property type="term" value="F:maltose binding"/>
    <property type="evidence" value="ECO:0007669"/>
    <property type="project" value="TreeGrafter"/>
</dbReference>